<dbReference type="CDD" id="cd21112">
    <property type="entry name" value="alphaLP-like"/>
    <property type="match status" value="1"/>
</dbReference>
<dbReference type="InterPro" id="IPR001316">
    <property type="entry name" value="Pept_S1A_streptogrisin"/>
</dbReference>
<evidence type="ECO:0000256" key="7">
    <source>
        <dbReference type="ARBA" id="ARBA00023157"/>
    </source>
</evidence>
<evidence type="ECO:0000259" key="10">
    <source>
        <dbReference type="Pfam" id="PF02983"/>
    </source>
</evidence>
<keyword evidence="12" id="KW-1185">Reference proteome</keyword>
<dbReference type="InterPro" id="IPR033116">
    <property type="entry name" value="TRYPSIN_SER"/>
</dbReference>
<dbReference type="PROSITE" id="PS00134">
    <property type="entry name" value="TRYPSIN_HIS"/>
    <property type="match status" value="1"/>
</dbReference>
<reference evidence="11 12" key="1">
    <citation type="submission" date="2020-12" db="EMBL/GenBank/DDBJ databases">
        <title>Streptomyces typhae sp. nov., a novel endophytic actinomycete isolated from the root of cattail pollen (Typha angustifolia L.).</title>
        <authorList>
            <person name="Peng C."/>
            <person name="Liu C."/>
        </authorList>
    </citation>
    <scope>NUCLEOTIDE SEQUENCE [LARGE SCALE GENOMIC DNA]</scope>
    <source>
        <strain evidence="11 12">JCM 4753</strain>
    </source>
</reference>
<protein>
    <submittedName>
        <fullName evidence="11">Alpha-lytic protease prodomain-containing protein</fullName>
    </submittedName>
</protein>
<keyword evidence="3 8" id="KW-0732">Signal</keyword>
<dbReference type="Gene3D" id="2.40.10.10">
    <property type="entry name" value="Trypsin-like serine proteases"/>
    <property type="match status" value="2"/>
</dbReference>
<keyword evidence="2 11" id="KW-0645">Protease</keyword>
<feature type="domain" description="Peptidase S1" evidence="9">
    <location>
        <begin position="204"/>
        <end position="348"/>
    </location>
</feature>
<dbReference type="Pfam" id="PF00089">
    <property type="entry name" value="Trypsin"/>
    <property type="match status" value="1"/>
</dbReference>
<dbReference type="Pfam" id="PF02983">
    <property type="entry name" value="Pro_Al_protease"/>
    <property type="match status" value="1"/>
</dbReference>
<keyword evidence="6" id="KW-0865">Zymogen</keyword>
<evidence type="ECO:0000313" key="11">
    <source>
        <dbReference type="EMBL" id="MBJ3806836.1"/>
    </source>
</evidence>
<evidence type="ECO:0000256" key="3">
    <source>
        <dbReference type="ARBA" id="ARBA00022729"/>
    </source>
</evidence>
<dbReference type="InterPro" id="IPR009003">
    <property type="entry name" value="Peptidase_S1_PA"/>
</dbReference>
<dbReference type="InterPro" id="IPR018114">
    <property type="entry name" value="TRYPSIN_HIS"/>
</dbReference>
<feature type="domain" description="Peptidase S1A alpha-lytic prodomain" evidence="10">
    <location>
        <begin position="103"/>
        <end position="157"/>
    </location>
</feature>
<accession>A0ABS0X1A4</accession>
<dbReference type="InterPro" id="IPR004236">
    <property type="entry name" value="Pept_S1_alpha_lytic"/>
</dbReference>
<feature type="chain" id="PRO_5045837607" evidence="8">
    <location>
        <begin position="44"/>
        <end position="381"/>
    </location>
</feature>
<dbReference type="Proteomes" id="UP000634780">
    <property type="component" value="Unassembled WGS sequence"/>
</dbReference>
<name>A0ABS0X1A4_9ACTN</name>
<evidence type="ECO:0000256" key="5">
    <source>
        <dbReference type="ARBA" id="ARBA00022825"/>
    </source>
</evidence>
<evidence type="ECO:0000256" key="8">
    <source>
        <dbReference type="SAM" id="SignalP"/>
    </source>
</evidence>
<comment type="caution">
    <text evidence="11">The sequence shown here is derived from an EMBL/GenBank/DDBJ whole genome shotgun (WGS) entry which is preliminary data.</text>
</comment>
<dbReference type="InterPro" id="IPR001254">
    <property type="entry name" value="Trypsin_dom"/>
</dbReference>
<dbReference type="SUPFAM" id="SSF50494">
    <property type="entry name" value="Trypsin-like serine proteases"/>
    <property type="match status" value="1"/>
</dbReference>
<dbReference type="InterPro" id="IPR043504">
    <property type="entry name" value="Peptidase_S1_PA_chymotrypsin"/>
</dbReference>
<dbReference type="PRINTS" id="PR00861">
    <property type="entry name" value="ALYTICPTASE"/>
</dbReference>
<keyword evidence="4" id="KW-0378">Hydrolase</keyword>
<organism evidence="11 12">
    <name type="scientific">Streptomyces flavofungini</name>
    <dbReference type="NCBI Taxonomy" id="68200"/>
    <lineage>
        <taxon>Bacteria</taxon>
        <taxon>Bacillati</taxon>
        <taxon>Actinomycetota</taxon>
        <taxon>Actinomycetes</taxon>
        <taxon>Kitasatosporales</taxon>
        <taxon>Streptomycetaceae</taxon>
        <taxon>Streptomyces</taxon>
    </lineage>
</organism>
<comment type="similarity">
    <text evidence="1">Belongs to the peptidase S1 family.</text>
</comment>
<evidence type="ECO:0000256" key="2">
    <source>
        <dbReference type="ARBA" id="ARBA00022670"/>
    </source>
</evidence>
<feature type="signal peptide" evidence="8">
    <location>
        <begin position="1"/>
        <end position="43"/>
    </location>
</feature>
<keyword evidence="7" id="KW-1015">Disulfide bond</keyword>
<dbReference type="GO" id="GO:0008233">
    <property type="term" value="F:peptidase activity"/>
    <property type="evidence" value="ECO:0007669"/>
    <property type="project" value="UniProtKB-KW"/>
</dbReference>
<evidence type="ECO:0000313" key="12">
    <source>
        <dbReference type="Proteomes" id="UP000634780"/>
    </source>
</evidence>
<evidence type="ECO:0000256" key="1">
    <source>
        <dbReference type="ARBA" id="ARBA00007664"/>
    </source>
</evidence>
<dbReference type="RefSeq" id="WP_190116111.1">
    <property type="nucleotide sequence ID" value="NZ_BMVR01000005.1"/>
</dbReference>
<dbReference type="EMBL" id="JAEKOZ010000003">
    <property type="protein sequence ID" value="MBJ3806836.1"/>
    <property type="molecule type" value="Genomic_DNA"/>
</dbReference>
<proteinExistence type="inferred from homology"/>
<sequence>MQLDRPFPSRVTKRHRTGGKSAFIAAALLTGTLAASTTTSAVADENPAPLTDPTRAAELASQLGDDRTGGTYYKDGHLVVAVTDSAAARTIRDAGGVPRLVLRSAAELASIQGELDELAGIPNTAWGVEASTNQVSVEIFDGVSVADRARIEQVAEAHPGAVRIDRLNGKMETATTLRGANGITSNGSICSAAFNTKNSSGKVYTLTAGHCVPGTGNVWRVDHDNTRIGTQTAYRAKGGDANRGADWATIKKDNANLTTHGTVRYWGGVYKQIDNSRFAAENEDADRTGRTSQDKVGHITKTSVTVTYDDGTTMYNMYESSHCAKRGDSGGPLLHGKTALGIVSGGNYVDEPCGDSDGQDDRRTISTKVQLVLNERGLHVY</sequence>
<evidence type="ECO:0000256" key="6">
    <source>
        <dbReference type="ARBA" id="ARBA00023145"/>
    </source>
</evidence>
<keyword evidence="5" id="KW-0720">Serine protease</keyword>
<evidence type="ECO:0000259" key="9">
    <source>
        <dbReference type="Pfam" id="PF00089"/>
    </source>
</evidence>
<dbReference type="PROSITE" id="PS00135">
    <property type="entry name" value="TRYPSIN_SER"/>
    <property type="match status" value="1"/>
</dbReference>
<gene>
    <name evidence="11" type="ORF">JGB26_06835</name>
</gene>
<dbReference type="GO" id="GO:0006508">
    <property type="term" value="P:proteolysis"/>
    <property type="evidence" value="ECO:0007669"/>
    <property type="project" value="UniProtKB-KW"/>
</dbReference>
<evidence type="ECO:0000256" key="4">
    <source>
        <dbReference type="ARBA" id="ARBA00022801"/>
    </source>
</evidence>